<dbReference type="Proteomes" id="UP000728032">
    <property type="component" value="Unassembled WGS sequence"/>
</dbReference>
<protein>
    <recommendedName>
        <fullName evidence="2">Repressor of RNA polymerase III transcription MAF1 homolog</fullName>
    </recommendedName>
</protein>
<proteinExistence type="inferred from homology"/>
<feature type="non-terminal residue" evidence="3">
    <location>
        <position position="153"/>
    </location>
</feature>
<dbReference type="EMBL" id="CAJPVJ010003968">
    <property type="protein sequence ID" value="CAG2168153.1"/>
    <property type="molecule type" value="Genomic_DNA"/>
</dbReference>
<feature type="non-terminal residue" evidence="3">
    <location>
        <position position="1"/>
    </location>
</feature>
<dbReference type="EMBL" id="OC918793">
    <property type="protein sequence ID" value="CAD7650126.1"/>
    <property type="molecule type" value="Genomic_DNA"/>
</dbReference>
<accession>A0A7R9QL50</accession>
<dbReference type="InterPro" id="IPR038564">
    <property type="entry name" value="Maf1_sf"/>
</dbReference>
<evidence type="ECO:0000313" key="4">
    <source>
        <dbReference type="Proteomes" id="UP000728032"/>
    </source>
</evidence>
<dbReference type="PIRSF" id="PIRSF037240">
    <property type="entry name" value="RNA_polIII_Trep_MAF1"/>
    <property type="match status" value="1"/>
</dbReference>
<dbReference type="GO" id="GO:0000994">
    <property type="term" value="F:RNA polymerase III core binding"/>
    <property type="evidence" value="ECO:0007669"/>
    <property type="project" value="TreeGrafter"/>
</dbReference>
<dbReference type="GO" id="GO:0016480">
    <property type="term" value="P:negative regulation of transcription by RNA polymerase III"/>
    <property type="evidence" value="ECO:0007669"/>
    <property type="project" value="InterPro"/>
</dbReference>
<comment type="similarity">
    <text evidence="1">Belongs to the MAF1 family.</text>
</comment>
<dbReference type="PANTHER" id="PTHR22504">
    <property type="entry name" value="REPRESSOR OF RNA POLYMERASE III TRANSCRIPTION MAF1"/>
    <property type="match status" value="1"/>
</dbReference>
<dbReference type="Pfam" id="PF09174">
    <property type="entry name" value="Maf1"/>
    <property type="match status" value="1"/>
</dbReference>
<evidence type="ECO:0000313" key="3">
    <source>
        <dbReference type="EMBL" id="CAD7650126.1"/>
    </source>
</evidence>
<dbReference type="InterPro" id="IPR015257">
    <property type="entry name" value="Maf1"/>
</dbReference>
<reference evidence="3" key="1">
    <citation type="submission" date="2020-11" db="EMBL/GenBank/DDBJ databases">
        <authorList>
            <person name="Tran Van P."/>
        </authorList>
    </citation>
    <scope>NUCLEOTIDE SEQUENCE</scope>
</reference>
<dbReference type="Gene3D" id="3.40.1000.50">
    <property type="entry name" value="Repressor of RNA polymerase III transcription Maf1"/>
    <property type="match status" value="1"/>
</dbReference>
<dbReference type="FunFam" id="3.40.1000.50:FF:000003">
    <property type="entry name" value="Repressor of RNA polymerase III transcription MAF1"/>
    <property type="match status" value="1"/>
</dbReference>
<dbReference type="AlphaFoldDB" id="A0A7R9QL50"/>
<keyword evidence="4" id="KW-1185">Reference proteome</keyword>
<dbReference type="OrthoDB" id="277029at2759"/>
<evidence type="ECO:0000256" key="2">
    <source>
        <dbReference type="ARBA" id="ARBA00020829"/>
    </source>
</evidence>
<dbReference type="PANTHER" id="PTHR22504:SF0">
    <property type="entry name" value="REPRESSOR OF RNA POLYMERASE III TRANSCRIPTION MAF1 HOMOLOG"/>
    <property type="match status" value="1"/>
</dbReference>
<gene>
    <name evidence="3" type="ORF">ONB1V03_LOCUS7646</name>
</gene>
<organism evidence="3">
    <name type="scientific">Oppiella nova</name>
    <dbReference type="NCBI Taxonomy" id="334625"/>
    <lineage>
        <taxon>Eukaryota</taxon>
        <taxon>Metazoa</taxon>
        <taxon>Ecdysozoa</taxon>
        <taxon>Arthropoda</taxon>
        <taxon>Chelicerata</taxon>
        <taxon>Arachnida</taxon>
        <taxon>Acari</taxon>
        <taxon>Acariformes</taxon>
        <taxon>Sarcoptiformes</taxon>
        <taxon>Oribatida</taxon>
        <taxon>Brachypylina</taxon>
        <taxon>Oppioidea</taxon>
        <taxon>Oppiidae</taxon>
        <taxon>Oppiella</taxon>
    </lineage>
</organism>
<sequence length="153" mass="17408">RSASDGDGEGGHLCDTISRKTLFYLIATLNASHPDYDFSNSRSDEFSKEPSIKWVMDAVDSNFFSTAARQAYNSVKAQLWSAIDSEITLSDYNPDLNSDPYGEDGCLWSYNYFFYSKKLKRIVFLTYRAISKMDDYEGLSTDYTPVDLDMDDV</sequence>
<name>A0A7R9QL50_9ACAR</name>
<dbReference type="GO" id="GO:0005634">
    <property type="term" value="C:nucleus"/>
    <property type="evidence" value="ECO:0007669"/>
    <property type="project" value="TreeGrafter"/>
</dbReference>
<evidence type="ECO:0000256" key="1">
    <source>
        <dbReference type="ARBA" id="ARBA00006231"/>
    </source>
</evidence>